<dbReference type="InterPro" id="IPR001128">
    <property type="entry name" value="Cyt_P450"/>
</dbReference>
<dbReference type="STRING" id="97359.A0A550C2G4"/>
<organism evidence="12 13">
    <name type="scientific">Schizophyllum amplum</name>
    <dbReference type="NCBI Taxonomy" id="97359"/>
    <lineage>
        <taxon>Eukaryota</taxon>
        <taxon>Fungi</taxon>
        <taxon>Dikarya</taxon>
        <taxon>Basidiomycota</taxon>
        <taxon>Agaricomycotina</taxon>
        <taxon>Agaricomycetes</taxon>
        <taxon>Agaricomycetidae</taxon>
        <taxon>Agaricales</taxon>
        <taxon>Schizophyllaceae</taxon>
        <taxon>Schizophyllum</taxon>
    </lineage>
</organism>
<evidence type="ECO:0000313" key="12">
    <source>
        <dbReference type="EMBL" id="TRM58958.1"/>
    </source>
</evidence>
<dbReference type="GO" id="GO:0005506">
    <property type="term" value="F:iron ion binding"/>
    <property type="evidence" value="ECO:0007669"/>
    <property type="project" value="InterPro"/>
</dbReference>
<dbReference type="PRINTS" id="PR00385">
    <property type="entry name" value="P450"/>
</dbReference>
<evidence type="ECO:0000256" key="11">
    <source>
        <dbReference type="SAM" id="SignalP"/>
    </source>
</evidence>
<dbReference type="InterPro" id="IPR017972">
    <property type="entry name" value="Cyt_P450_CS"/>
</dbReference>
<evidence type="ECO:0000256" key="2">
    <source>
        <dbReference type="ARBA" id="ARBA00005179"/>
    </source>
</evidence>
<name>A0A550C2G4_9AGAR</name>
<dbReference type="GO" id="GO:0020037">
    <property type="term" value="F:heme binding"/>
    <property type="evidence" value="ECO:0007669"/>
    <property type="project" value="InterPro"/>
</dbReference>
<reference evidence="12 13" key="1">
    <citation type="journal article" date="2019" name="New Phytol.">
        <title>Comparative genomics reveals unique wood-decay strategies and fruiting body development in the Schizophyllaceae.</title>
        <authorList>
            <person name="Almasi E."/>
            <person name="Sahu N."/>
            <person name="Krizsan K."/>
            <person name="Balint B."/>
            <person name="Kovacs G.M."/>
            <person name="Kiss B."/>
            <person name="Cseklye J."/>
            <person name="Drula E."/>
            <person name="Henrissat B."/>
            <person name="Nagy I."/>
            <person name="Chovatia M."/>
            <person name="Adam C."/>
            <person name="LaButti K."/>
            <person name="Lipzen A."/>
            <person name="Riley R."/>
            <person name="Grigoriev I.V."/>
            <person name="Nagy L.G."/>
        </authorList>
    </citation>
    <scope>NUCLEOTIDE SEQUENCE [LARGE SCALE GENOMIC DNA]</scope>
    <source>
        <strain evidence="12 13">NL-1724</strain>
    </source>
</reference>
<dbReference type="InterPro" id="IPR050364">
    <property type="entry name" value="Cytochrome_P450_fung"/>
</dbReference>
<dbReference type="OrthoDB" id="2789670at2759"/>
<proteinExistence type="inferred from homology"/>
<dbReference type="Pfam" id="PF00067">
    <property type="entry name" value="p450"/>
    <property type="match status" value="1"/>
</dbReference>
<keyword evidence="5 9" id="KW-0479">Metal-binding</keyword>
<dbReference type="GO" id="GO:0004497">
    <property type="term" value="F:monooxygenase activity"/>
    <property type="evidence" value="ECO:0007669"/>
    <property type="project" value="UniProtKB-KW"/>
</dbReference>
<evidence type="ECO:0000313" key="13">
    <source>
        <dbReference type="Proteomes" id="UP000320762"/>
    </source>
</evidence>
<evidence type="ECO:0000256" key="5">
    <source>
        <dbReference type="ARBA" id="ARBA00022723"/>
    </source>
</evidence>
<evidence type="ECO:0000256" key="8">
    <source>
        <dbReference type="ARBA" id="ARBA00023033"/>
    </source>
</evidence>
<sequence length="504" mass="56304">MSLTDSFSIVLLSLLCSVALHRVYARRRRSLYLPPGPRKLPIVGNLFDIPTTFEWERYMEWARELETDIIHLDAAGQSIVVLDTYEACVDLLEKRSKVYSSRPHLTMAMDLVGRARRRLTHGLLHESASARFRPIELRAAHTFIRTMLSAGAGDLESEVRYMAGIVILRVAYGLDITSKDDPNVTAARAAAHTLIAVATPGAFFVNSLPALKYVPEWMPGAGFQRQAREWHGLARKVVDRPFNRVKNSMVRAANGQPVNPSFTSIALEKGVDDAVIRDAAATMYLAGADTTAVTLLNFTLAMLDRPELQTRAQAELDAILAPGQLPDFTQENQLPFVTAIVLETLRWMPVTPVAVVHSYNGMEADIYKGYTIPAGSTVVPNVWSMVHDETVYPDSYTFKPERFLTSEGELDTDVRDPRKFVFGFGRRICPGRNLAYDSVWITIASVLRVFNIEKATRADGSIIEPAREWISGLVLSPKHFQCVYVPRSGEAANLIRNTENYEYL</sequence>
<keyword evidence="7 9" id="KW-0408">Iron</keyword>
<dbReference type="InterPro" id="IPR002401">
    <property type="entry name" value="Cyt_P450_E_grp-I"/>
</dbReference>
<dbReference type="InterPro" id="IPR036396">
    <property type="entry name" value="Cyt_P450_sf"/>
</dbReference>
<evidence type="ECO:0000256" key="7">
    <source>
        <dbReference type="ARBA" id="ARBA00023004"/>
    </source>
</evidence>
<accession>A0A550C2G4</accession>
<dbReference type="GO" id="GO:0016705">
    <property type="term" value="F:oxidoreductase activity, acting on paired donors, with incorporation or reduction of molecular oxygen"/>
    <property type="evidence" value="ECO:0007669"/>
    <property type="project" value="InterPro"/>
</dbReference>
<dbReference type="PRINTS" id="PR00463">
    <property type="entry name" value="EP450I"/>
</dbReference>
<keyword evidence="4 9" id="KW-0349">Heme</keyword>
<keyword evidence="13" id="KW-1185">Reference proteome</keyword>
<dbReference type="Gene3D" id="1.10.630.10">
    <property type="entry name" value="Cytochrome P450"/>
    <property type="match status" value="1"/>
</dbReference>
<evidence type="ECO:0000256" key="9">
    <source>
        <dbReference type="PIRSR" id="PIRSR602401-1"/>
    </source>
</evidence>
<dbReference type="PANTHER" id="PTHR46300">
    <property type="entry name" value="P450, PUTATIVE (EUROFUNG)-RELATED-RELATED"/>
    <property type="match status" value="1"/>
</dbReference>
<dbReference type="PANTHER" id="PTHR46300:SF7">
    <property type="entry name" value="P450, PUTATIVE (EUROFUNG)-RELATED"/>
    <property type="match status" value="1"/>
</dbReference>
<comment type="cofactor">
    <cofactor evidence="1 9">
        <name>heme</name>
        <dbReference type="ChEBI" id="CHEBI:30413"/>
    </cofactor>
</comment>
<evidence type="ECO:0000256" key="1">
    <source>
        <dbReference type="ARBA" id="ARBA00001971"/>
    </source>
</evidence>
<evidence type="ECO:0000256" key="10">
    <source>
        <dbReference type="RuleBase" id="RU000461"/>
    </source>
</evidence>
<feature type="signal peptide" evidence="11">
    <location>
        <begin position="1"/>
        <end position="25"/>
    </location>
</feature>
<keyword evidence="11" id="KW-0732">Signal</keyword>
<feature type="binding site" description="axial binding residue" evidence="9">
    <location>
        <position position="429"/>
    </location>
    <ligand>
        <name>heme</name>
        <dbReference type="ChEBI" id="CHEBI:30413"/>
    </ligand>
    <ligandPart>
        <name>Fe</name>
        <dbReference type="ChEBI" id="CHEBI:18248"/>
    </ligandPart>
</feature>
<feature type="chain" id="PRO_5022233969" evidence="11">
    <location>
        <begin position="26"/>
        <end position="504"/>
    </location>
</feature>
<dbReference type="SUPFAM" id="SSF48264">
    <property type="entry name" value="Cytochrome P450"/>
    <property type="match status" value="1"/>
</dbReference>
<keyword evidence="6 10" id="KW-0560">Oxidoreductase</keyword>
<dbReference type="PROSITE" id="PS00086">
    <property type="entry name" value="CYTOCHROME_P450"/>
    <property type="match status" value="1"/>
</dbReference>
<evidence type="ECO:0000256" key="6">
    <source>
        <dbReference type="ARBA" id="ARBA00023002"/>
    </source>
</evidence>
<keyword evidence="8 10" id="KW-0503">Monooxygenase</keyword>
<evidence type="ECO:0000256" key="4">
    <source>
        <dbReference type="ARBA" id="ARBA00022617"/>
    </source>
</evidence>
<dbReference type="EMBL" id="VDMD01000032">
    <property type="protein sequence ID" value="TRM58958.1"/>
    <property type="molecule type" value="Genomic_DNA"/>
</dbReference>
<comment type="pathway">
    <text evidence="2">Secondary metabolite biosynthesis.</text>
</comment>
<gene>
    <name evidence="12" type="ORF">BD626DRAFT_463222</name>
</gene>
<evidence type="ECO:0000256" key="3">
    <source>
        <dbReference type="ARBA" id="ARBA00010617"/>
    </source>
</evidence>
<dbReference type="CDD" id="cd11065">
    <property type="entry name" value="CYP64-like"/>
    <property type="match status" value="1"/>
</dbReference>
<protein>
    <submittedName>
        <fullName evidence="12">Cytochrome P450</fullName>
    </submittedName>
</protein>
<comment type="caution">
    <text evidence="12">The sequence shown here is derived from an EMBL/GenBank/DDBJ whole genome shotgun (WGS) entry which is preliminary data.</text>
</comment>
<dbReference type="Proteomes" id="UP000320762">
    <property type="component" value="Unassembled WGS sequence"/>
</dbReference>
<dbReference type="AlphaFoldDB" id="A0A550C2G4"/>
<comment type="similarity">
    <text evidence="3 10">Belongs to the cytochrome P450 family.</text>
</comment>